<dbReference type="Proteomes" id="UP000228503">
    <property type="component" value="Unassembled WGS sequence"/>
</dbReference>
<name>A0A2M7TX94_9BACT</name>
<gene>
    <name evidence="1" type="ORF">COY16_04280</name>
</gene>
<dbReference type="AlphaFoldDB" id="A0A2M7TX94"/>
<reference evidence="2" key="1">
    <citation type="submission" date="2017-09" db="EMBL/GenBank/DDBJ databases">
        <title>Depth-based differentiation of microbial function through sediment-hosted aquifers and enrichment of novel symbionts in the deep terrestrial subsurface.</title>
        <authorList>
            <person name="Probst A.J."/>
            <person name="Ladd B."/>
            <person name="Jarett J.K."/>
            <person name="Geller-Mcgrath D.E."/>
            <person name="Sieber C.M.K."/>
            <person name="Emerson J.B."/>
            <person name="Anantharaman K."/>
            <person name="Thomas B.C."/>
            <person name="Malmstrom R."/>
            <person name="Stieglmeier M."/>
            <person name="Klingl A."/>
            <person name="Woyke T."/>
            <person name="Ryan C.M."/>
            <person name="Banfield J.F."/>
        </authorList>
    </citation>
    <scope>NUCLEOTIDE SEQUENCE [LARGE SCALE GENOMIC DNA]</scope>
</reference>
<sequence>MAIENIKPHDVALLSVSGKYPITEFTHNIVSCESVRGWPVYDDSISNYDAHFGSCEVPPSVALAEIQRPLAVLDLMAGTGMIRDLSQRQFPNGCSFERGLSVGLTSYGADNLPQNLAHISGDLRQEHTWDEINDAAGDGFNCIFLRAYNGWITIRKERPDLSARLFAEVLGNSISLCQSNAHIFLQAPPWFMHCADDLIRYLASYEGIGTNPMKREQNRRSNLGKERFGLHIQGRPQLSSDFVVDVLEIYHGTMQTVYPDWIIQQVQSFDTSH</sequence>
<protein>
    <submittedName>
        <fullName evidence="1">Uncharacterized protein</fullName>
    </submittedName>
</protein>
<evidence type="ECO:0000313" key="2">
    <source>
        <dbReference type="Proteomes" id="UP000228503"/>
    </source>
</evidence>
<organism evidence="1 2">
    <name type="scientific">Candidatus Roizmanbacteria bacterium CG_4_10_14_0_2_um_filter_39_13</name>
    <dbReference type="NCBI Taxonomy" id="1974825"/>
    <lineage>
        <taxon>Bacteria</taxon>
        <taxon>Candidatus Roizmaniibacteriota</taxon>
    </lineage>
</organism>
<proteinExistence type="predicted"/>
<accession>A0A2M7TX94</accession>
<dbReference type="EMBL" id="PFOB01000055">
    <property type="protein sequence ID" value="PIZ62434.1"/>
    <property type="molecule type" value="Genomic_DNA"/>
</dbReference>
<evidence type="ECO:0000313" key="1">
    <source>
        <dbReference type="EMBL" id="PIZ62434.1"/>
    </source>
</evidence>
<comment type="caution">
    <text evidence="1">The sequence shown here is derived from an EMBL/GenBank/DDBJ whole genome shotgun (WGS) entry which is preliminary data.</text>
</comment>